<comment type="caution">
    <text evidence="8">The sequence shown here is derived from an EMBL/GenBank/DDBJ whole genome shotgun (WGS) entry which is preliminary data.</text>
</comment>
<dbReference type="GO" id="GO:0032259">
    <property type="term" value="P:methylation"/>
    <property type="evidence" value="ECO:0007669"/>
    <property type="project" value="UniProtKB-KW"/>
</dbReference>
<evidence type="ECO:0000313" key="8">
    <source>
        <dbReference type="EMBL" id="THG04248.1"/>
    </source>
</evidence>
<dbReference type="Pfam" id="PF08100">
    <property type="entry name" value="Dimerisation"/>
    <property type="match status" value="1"/>
</dbReference>
<comment type="similarity">
    <text evidence="4">Belongs to the class I-like SAM-binding methyltransferase superfamily. Cation-independent O-methyltransferase family. COMT subfamily.</text>
</comment>
<feature type="domain" description="O-methyltransferase dimerisation" evidence="7">
    <location>
        <begin position="16"/>
        <end position="108"/>
    </location>
</feature>
<dbReference type="PIRSF" id="PIRSF005739">
    <property type="entry name" value="O-mtase"/>
    <property type="match status" value="1"/>
</dbReference>
<dbReference type="InterPro" id="IPR012967">
    <property type="entry name" value="COMT_dimerisation"/>
</dbReference>
<dbReference type="AlphaFoldDB" id="A0A4S4DMM7"/>
<feature type="domain" description="O-methyltransferase C-terminal" evidence="6">
    <location>
        <begin position="132"/>
        <end position="226"/>
    </location>
</feature>
<name>A0A4S4DMM7_CAMSN</name>
<dbReference type="GO" id="GO:0008171">
    <property type="term" value="F:O-methyltransferase activity"/>
    <property type="evidence" value="ECO:0007669"/>
    <property type="project" value="InterPro"/>
</dbReference>
<dbReference type="SUPFAM" id="SSF53335">
    <property type="entry name" value="S-adenosyl-L-methionine-dependent methyltransferases"/>
    <property type="match status" value="1"/>
</dbReference>
<evidence type="ECO:0000256" key="4">
    <source>
        <dbReference type="ARBA" id="ARBA00034481"/>
    </source>
</evidence>
<evidence type="ECO:0000256" key="3">
    <source>
        <dbReference type="ARBA" id="ARBA00022691"/>
    </source>
</evidence>
<evidence type="ECO:0000259" key="6">
    <source>
        <dbReference type="Pfam" id="PF00891"/>
    </source>
</evidence>
<dbReference type="InterPro" id="IPR029063">
    <property type="entry name" value="SAM-dependent_MTases_sf"/>
</dbReference>
<dbReference type="EMBL" id="SDRB02010798">
    <property type="protein sequence ID" value="THG04248.1"/>
    <property type="molecule type" value="Genomic_DNA"/>
</dbReference>
<dbReference type="InterPro" id="IPR036388">
    <property type="entry name" value="WH-like_DNA-bd_sf"/>
</dbReference>
<dbReference type="InterPro" id="IPR001077">
    <property type="entry name" value="COMT_C"/>
</dbReference>
<dbReference type="Gene3D" id="1.10.10.10">
    <property type="entry name" value="Winged helix-like DNA-binding domain superfamily/Winged helix DNA-binding domain"/>
    <property type="match status" value="1"/>
</dbReference>
<proteinExistence type="inferred from homology"/>
<dbReference type="GO" id="GO:0046983">
    <property type="term" value="F:protein dimerization activity"/>
    <property type="evidence" value="ECO:0007669"/>
    <property type="project" value="InterPro"/>
</dbReference>
<sequence>MANEEEAMLRGQAEIWQCMYHFVDSIALKCALDLGIADIIQARGCPITLSQIANDVASSPSLDIARLSRLMRFLVHKKIFDATNPQSDSDSEEETLYSLNHCSKWLIRDTQELSLAPLICLLQYHPLLTAPYKFLSRSIQEGGNAFHMAHGRELWDFASVDPELNKVFNDGMECTARITIKALISEYKHGFDCIGSLVDVGGGTGASIAEIVKAYSHIKGTNTLLPLHHHALELTTLGWILHNWSDEDCVKILRNCRKAIPEKIGKIIIVDTVLQPGGSGLFDNIGMALDLLMLTFFGGGKERNELEWKKILNEGGFVRYNIIKIPTLQSIIEAYPK</sequence>
<dbReference type="PANTHER" id="PTHR11746">
    <property type="entry name" value="O-METHYLTRANSFERASE"/>
    <property type="match status" value="1"/>
</dbReference>
<keyword evidence="2" id="KW-0808">Transferase</keyword>
<gene>
    <name evidence="8" type="ORF">TEA_026578</name>
</gene>
<evidence type="ECO:0000313" key="9">
    <source>
        <dbReference type="Proteomes" id="UP000306102"/>
    </source>
</evidence>
<keyword evidence="3" id="KW-0949">S-adenosyl-L-methionine</keyword>
<dbReference type="Proteomes" id="UP000306102">
    <property type="component" value="Unassembled WGS sequence"/>
</dbReference>
<dbReference type="InterPro" id="IPR036390">
    <property type="entry name" value="WH_DNA-bd_sf"/>
</dbReference>
<dbReference type="PROSITE" id="PS51683">
    <property type="entry name" value="SAM_OMT_II"/>
    <property type="match status" value="1"/>
</dbReference>
<keyword evidence="1" id="KW-0489">Methyltransferase</keyword>
<evidence type="ECO:0000256" key="5">
    <source>
        <dbReference type="PIRSR" id="PIRSR005739-1"/>
    </source>
</evidence>
<dbReference type="STRING" id="542762.A0A4S4DMM7"/>
<organism evidence="8 9">
    <name type="scientific">Camellia sinensis var. sinensis</name>
    <name type="common">China tea</name>
    <dbReference type="NCBI Taxonomy" id="542762"/>
    <lineage>
        <taxon>Eukaryota</taxon>
        <taxon>Viridiplantae</taxon>
        <taxon>Streptophyta</taxon>
        <taxon>Embryophyta</taxon>
        <taxon>Tracheophyta</taxon>
        <taxon>Spermatophyta</taxon>
        <taxon>Magnoliopsida</taxon>
        <taxon>eudicotyledons</taxon>
        <taxon>Gunneridae</taxon>
        <taxon>Pentapetalae</taxon>
        <taxon>asterids</taxon>
        <taxon>Ericales</taxon>
        <taxon>Theaceae</taxon>
        <taxon>Camellia</taxon>
    </lineage>
</organism>
<protein>
    <submittedName>
        <fullName evidence="8">Uncharacterized protein</fullName>
    </submittedName>
</protein>
<dbReference type="SUPFAM" id="SSF46785">
    <property type="entry name" value="Winged helix' DNA-binding domain"/>
    <property type="match status" value="1"/>
</dbReference>
<accession>A0A4S4DMM7</accession>
<dbReference type="Gene3D" id="3.40.50.150">
    <property type="entry name" value="Vaccinia Virus protein VP39"/>
    <property type="match status" value="2"/>
</dbReference>
<evidence type="ECO:0000256" key="2">
    <source>
        <dbReference type="ARBA" id="ARBA00022679"/>
    </source>
</evidence>
<feature type="active site" description="Proton acceptor" evidence="5">
    <location>
        <position position="242"/>
    </location>
</feature>
<dbReference type="Pfam" id="PF00891">
    <property type="entry name" value="Methyltransf_2"/>
    <property type="match status" value="2"/>
</dbReference>
<evidence type="ECO:0000256" key="1">
    <source>
        <dbReference type="ARBA" id="ARBA00022603"/>
    </source>
</evidence>
<dbReference type="InterPro" id="IPR016461">
    <property type="entry name" value="COMT-like"/>
</dbReference>
<reference evidence="8 9" key="1">
    <citation type="journal article" date="2018" name="Proc. Natl. Acad. Sci. U.S.A.">
        <title>Draft genome sequence of Camellia sinensis var. sinensis provides insights into the evolution of the tea genome and tea quality.</title>
        <authorList>
            <person name="Wei C."/>
            <person name="Yang H."/>
            <person name="Wang S."/>
            <person name="Zhao J."/>
            <person name="Liu C."/>
            <person name="Gao L."/>
            <person name="Xia E."/>
            <person name="Lu Y."/>
            <person name="Tai Y."/>
            <person name="She G."/>
            <person name="Sun J."/>
            <person name="Cao H."/>
            <person name="Tong W."/>
            <person name="Gao Q."/>
            <person name="Li Y."/>
            <person name="Deng W."/>
            <person name="Jiang X."/>
            <person name="Wang W."/>
            <person name="Chen Q."/>
            <person name="Zhang S."/>
            <person name="Li H."/>
            <person name="Wu J."/>
            <person name="Wang P."/>
            <person name="Li P."/>
            <person name="Shi C."/>
            <person name="Zheng F."/>
            <person name="Jian J."/>
            <person name="Huang B."/>
            <person name="Shan D."/>
            <person name="Shi M."/>
            <person name="Fang C."/>
            <person name="Yue Y."/>
            <person name="Li F."/>
            <person name="Li D."/>
            <person name="Wei S."/>
            <person name="Han B."/>
            <person name="Jiang C."/>
            <person name="Yin Y."/>
            <person name="Xia T."/>
            <person name="Zhang Z."/>
            <person name="Bennetzen J.L."/>
            <person name="Zhao S."/>
            <person name="Wan X."/>
        </authorList>
    </citation>
    <scope>NUCLEOTIDE SEQUENCE [LARGE SCALE GENOMIC DNA]</scope>
    <source>
        <strain evidence="9">cv. Shuchazao</strain>
        <tissue evidence="8">Leaf</tissue>
    </source>
</reference>
<keyword evidence="9" id="KW-1185">Reference proteome</keyword>
<feature type="domain" description="O-methyltransferase C-terminal" evidence="6">
    <location>
        <begin position="234"/>
        <end position="317"/>
    </location>
</feature>
<evidence type="ECO:0000259" key="7">
    <source>
        <dbReference type="Pfam" id="PF08100"/>
    </source>
</evidence>